<reference evidence="5 6" key="1">
    <citation type="submission" date="2010-12" db="EMBL/GenBank/DDBJ databases">
        <title>The Genome Sequence of Coprobacillus sp. strain 29_1.</title>
        <authorList>
            <consortium name="The Broad Institute Genome Sequencing Platform"/>
            <person name="Earl A."/>
            <person name="Ward D."/>
            <person name="Feldgarden M."/>
            <person name="Gevers D."/>
            <person name="Daigneault M."/>
            <person name="Sibley C.D."/>
            <person name="White A."/>
            <person name="Strauss J."/>
            <person name="Allen-Vercoe E."/>
            <person name="Young S.K."/>
            <person name="Zeng Q."/>
            <person name="Gargeya S."/>
            <person name="Fitzgerald M."/>
            <person name="Haas B."/>
            <person name="Abouelleil A."/>
            <person name="Alvarado L."/>
            <person name="Arachchi H.M."/>
            <person name="Berlin A."/>
            <person name="Brown A."/>
            <person name="Chapman S.B."/>
            <person name="Chen Z."/>
            <person name="Dunbar C."/>
            <person name="Freedman E."/>
            <person name="Gearin G."/>
            <person name="Gellesch M."/>
            <person name="Goldberg J."/>
            <person name="Griggs A."/>
            <person name="Gujja S."/>
            <person name="Heilman E."/>
            <person name="Heiman D."/>
            <person name="Howarth C."/>
            <person name="Larson L."/>
            <person name="Lui A."/>
            <person name="MacDonald P.J.P."/>
            <person name="Mehta T."/>
            <person name="Montmayeur A."/>
            <person name="Murphy C."/>
            <person name="Neiman D."/>
            <person name="Pearson M."/>
            <person name="Priest M."/>
            <person name="Roberts A."/>
            <person name="Saif S."/>
            <person name="Shea T."/>
            <person name="Shenoy N."/>
            <person name="Sisk P."/>
            <person name="Stolte C."/>
            <person name="Sykes S."/>
            <person name="White J."/>
            <person name="Yandava C."/>
            <person name="Nusbaum C."/>
            <person name="Birren B."/>
        </authorList>
    </citation>
    <scope>NUCLEOTIDE SEQUENCE [LARGE SCALE GENOMIC DNA]</scope>
    <source>
        <strain evidence="5 6">29_1</strain>
    </source>
</reference>
<dbReference type="InterPro" id="IPR015854">
    <property type="entry name" value="ABC_transpr_LolD-like"/>
</dbReference>
<dbReference type="InterPro" id="IPR027417">
    <property type="entry name" value="P-loop_NTPase"/>
</dbReference>
<dbReference type="GO" id="GO:0016887">
    <property type="term" value="F:ATP hydrolysis activity"/>
    <property type="evidence" value="ECO:0007669"/>
    <property type="project" value="InterPro"/>
</dbReference>
<dbReference type="GO" id="GO:0022857">
    <property type="term" value="F:transmembrane transporter activity"/>
    <property type="evidence" value="ECO:0007669"/>
    <property type="project" value="TreeGrafter"/>
</dbReference>
<dbReference type="EMBL" id="ADKX01000043">
    <property type="protein sequence ID" value="EFW03809.1"/>
    <property type="molecule type" value="Genomic_DNA"/>
</dbReference>
<feature type="transmembrane region" description="Helical" evidence="3">
    <location>
        <begin position="576"/>
        <end position="599"/>
    </location>
</feature>
<evidence type="ECO:0000256" key="2">
    <source>
        <dbReference type="ARBA" id="ARBA00022840"/>
    </source>
</evidence>
<keyword evidence="3" id="KW-1133">Transmembrane helix</keyword>
<dbReference type="Pfam" id="PF00005">
    <property type="entry name" value="ABC_tran"/>
    <property type="match status" value="1"/>
</dbReference>
<dbReference type="SMART" id="SM00382">
    <property type="entry name" value="AAA"/>
    <property type="match status" value="1"/>
</dbReference>
<dbReference type="PROSITE" id="PS00211">
    <property type="entry name" value="ABC_TRANSPORTER_1"/>
    <property type="match status" value="1"/>
</dbReference>
<dbReference type="PROSITE" id="PS50893">
    <property type="entry name" value="ABC_TRANSPORTER_2"/>
    <property type="match status" value="1"/>
</dbReference>
<dbReference type="PANTHER" id="PTHR24220:SF86">
    <property type="entry name" value="ABC TRANSPORTER ABCH.1"/>
    <property type="match status" value="1"/>
</dbReference>
<evidence type="ECO:0000256" key="1">
    <source>
        <dbReference type="ARBA" id="ARBA00022741"/>
    </source>
</evidence>
<dbReference type="InterPro" id="IPR003439">
    <property type="entry name" value="ABC_transporter-like_ATP-bd"/>
</dbReference>
<comment type="caution">
    <text evidence="5">The sequence shown here is derived from an EMBL/GenBank/DDBJ whole genome shotgun (WGS) entry which is preliminary data.</text>
</comment>
<feature type="transmembrane region" description="Helical" evidence="3">
    <location>
        <begin position="539"/>
        <end position="564"/>
    </location>
</feature>
<dbReference type="SUPFAM" id="SSF52540">
    <property type="entry name" value="P-loop containing nucleoside triphosphate hydrolases"/>
    <property type="match status" value="1"/>
</dbReference>
<dbReference type="STRING" id="100884.GCA_000269565_02547"/>
<dbReference type="GO" id="GO:0005524">
    <property type="term" value="F:ATP binding"/>
    <property type="evidence" value="ECO:0007669"/>
    <property type="project" value="UniProtKB-KW"/>
</dbReference>
<dbReference type="HOGENOM" id="CLU_459850_0_0_9"/>
<evidence type="ECO:0000256" key="3">
    <source>
        <dbReference type="SAM" id="Phobius"/>
    </source>
</evidence>
<organism evidence="5 6">
    <name type="scientific">Coprobacillus cateniformis</name>
    <dbReference type="NCBI Taxonomy" id="100884"/>
    <lineage>
        <taxon>Bacteria</taxon>
        <taxon>Bacillati</taxon>
        <taxon>Bacillota</taxon>
        <taxon>Erysipelotrichia</taxon>
        <taxon>Erysipelotrichales</taxon>
        <taxon>Coprobacillaceae</taxon>
        <taxon>Coprobacillus</taxon>
    </lineage>
</organism>
<keyword evidence="3" id="KW-0812">Transmembrane</keyword>
<feature type="domain" description="ABC transporter" evidence="4">
    <location>
        <begin position="2"/>
        <end position="234"/>
    </location>
</feature>
<keyword evidence="1" id="KW-0547">Nucleotide-binding</keyword>
<sequence>MIELKNIFMKFSKRSIKIDNLKIPENKITLIRGLSGSGKSTLLYKFALISKENDYEYIYHEKNITALSATQKASLRRYSIGYVFQDFCLIENMSIYECYQYYCHVSNRNGNKRDLLKLLNHVHLNNSLEQKIHTLSGGEKQRLAIACALIKKPRILILDEPTSALDETNEREIFMLLQEILKQDQCTIIIASHSYIANEYADEIYELNNQGISEIRKADDIPCDRDFITYKKNWSFLWFYIKHNLINEKFMNFIMIFILLIGCIGVLGIQHTLQQSLDNVDKRINKIADYQIMIESQDVGEKVGVYDEATPIDEDVIKNLEQQEGVRKIYPYYDLKVQVDDKTIDVYPLYKENRLNGKLYQTFQDERHLYPSYHSIYKNVESLNKNTTYSQFIFNHKVYLNKSVKISGIMSIGRITAYSNDLDYMLMDYNDMAELAKKTNVEPVKSAYVIFCDNINTLDDIITYVANEYSNLRINSNFQDTQLLLNMKYETMSMFEMEKIVTILLISLVFIYICYWMMKKREKELTILMTNGVMPLEMIFILGVDVIFKILISYILTFLLVYIFKGNILIDSMGNISILLFIMFSIVVISTVALSIVIVKKLNPEKIFRN</sequence>
<keyword evidence="2" id="KW-0067">ATP-binding</keyword>
<name>E7GE06_9FIRM</name>
<feature type="transmembrane region" description="Helical" evidence="3">
    <location>
        <begin position="500"/>
        <end position="518"/>
    </location>
</feature>
<gene>
    <name evidence="5" type="ORF">HMPREF9488_02999</name>
</gene>
<keyword evidence="3" id="KW-0472">Membrane</keyword>
<dbReference type="InterPro" id="IPR017871">
    <property type="entry name" value="ABC_transporter-like_CS"/>
</dbReference>
<dbReference type="AlphaFoldDB" id="E7GE06"/>
<dbReference type="InterPro" id="IPR003593">
    <property type="entry name" value="AAA+_ATPase"/>
</dbReference>
<dbReference type="GO" id="GO:0005886">
    <property type="term" value="C:plasma membrane"/>
    <property type="evidence" value="ECO:0007669"/>
    <property type="project" value="TreeGrafter"/>
</dbReference>
<dbReference type="eggNOG" id="COG1136">
    <property type="taxonomic scope" value="Bacteria"/>
</dbReference>
<dbReference type="OrthoDB" id="1653757at2"/>
<keyword evidence="6" id="KW-1185">Reference proteome</keyword>
<accession>E7GE06</accession>
<feature type="transmembrane region" description="Helical" evidence="3">
    <location>
        <begin position="250"/>
        <end position="269"/>
    </location>
</feature>
<evidence type="ECO:0000259" key="4">
    <source>
        <dbReference type="PROSITE" id="PS50893"/>
    </source>
</evidence>
<protein>
    <recommendedName>
        <fullName evidence="4">ABC transporter domain-containing protein</fullName>
    </recommendedName>
</protein>
<evidence type="ECO:0000313" key="6">
    <source>
        <dbReference type="Proteomes" id="UP000003157"/>
    </source>
</evidence>
<dbReference type="Gene3D" id="3.40.50.300">
    <property type="entry name" value="P-loop containing nucleotide triphosphate hydrolases"/>
    <property type="match status" value="1"/>
</dbReference>
<dbReference type="PANTHER" id="PTHR24220">
    <property type="entry name" value="IMPORT ATP-BINDING PROTEIN"/>
    <property type="match status" value="1"/>
</dbReference>
<dbReference type="Proteomes" id="UP000003157">
    <property type="component" value="Unassembled WGS sequence"/>
</dbReference>
<dbReference type="GeneID" id="78230360"/>
<evidence type="ECO:0000313" key="5">
    <source>
        <dbReference type="EMBL" id="EFW03809.1"/>
    </source>
</evidence>
<dbReference type="RefSeq" id="WP_008790086.1">
    <property type="nucleotide sequence ID" value="NZ_AKCB01000001.1"/>
</dbReference>
<proteinExistence type="predicted"/>